<reference evidence="4" key="1">
    <citation type="submission" date="2016-10" db="EMBL/GenBank/DDBJ databases">
        <authorList>
            <person name="Varghese N."/>
            <person name="Submissions S."/>
        </authorList>
    </citation>
    <scope>NUCLEOTIDE SEQUENCE [LARGE SCALE GENOMIC DNA]</scope>
    <source>
        <strain evidence="4">DSM 24536</strain>
    </source>
</reference>
<comment type="cofactor">
    <cofactor evidence="1">
        <name>pyridoxal 5'-phosphate</name>
        <dbReference type="ChEBI" id="CHEBI:597326"/>
    </cofactor>
</comment>
<dbReference type="SUPFAM" id="SSF53383">
    <property type="entry name" value="PLP-dependent transferases"/>
    <property type="match status" value="1"/>
</dbReference>
<gene>
    <name evidence="3" type="ORF">SAMN05421813_1506</name>
</gene>
<dbReference type="Gene3D" id="3.40.640.10">
    <property type="entry name" value="Type I PLP-dependent aspartate aminotransferase-like (Major domain)"/>
    <property type="match status" value="1"/>
</dbReference>
<evidence type="ECO:0000313" key="4">
    <source>
        <dbReference type="Proteomes" id="UP000199226"/>
    </source>
</evidence>
<sequence length="415" mass="45457">MKRRQLLKSLSLLPLAGGINNLSLQAEPAPAEDLYKELGIRTFINAAGTLTYMTGSIMQDKVLKAINSSVNKFCMLDELQDKVGEQIAKITHAEAATVTSGAYSAMTLGLAGVLTGMDMKKVGQLPNLEGMKSEVICQKAHKDAYTQAFILTGCKIITVETREELEHAINEKTAMMHFLNIAVNGGKIKHEEWIEVGKKHNIPTSIDIAADVPPVENLWRFNDMGFDLVFLSGGKAVRAPQSTGYLMGRKHLIEAARLSAPPRAVTIGRGHKVNKEEILGAYVALKNMISMDHDKEWKKWEAGIALIENAVKEIDGISTNITVNPLGNHTPSLRITWDDSKIKLTGNELRESLRNGNPSIEAGFSGLPIFKGQATPPKPGAKGANSVSITVWMMQPGEDKIVARRLREEFLKVRV</sequence>
<dbReference type="PANTHER" id="PTHR32328:SF0">
    <property type="entry name" value="L-SERYL-TRNA(SEC) SELENIUM TRANSFERASE"/>
    <property type="match status" value="1"/>
</dbReference>
<organism evidence="3 4">
    <name type="scientific">Daejeonella rubra</name>
    <dbReference type="NCBI Taxonomy" id="990371"/>
    <lineage>
        <taxon>Bacteria</taxon>
        <taxon>Pseudomonadati</taxon>
        <taxon>Bacteroidota</taxon>
        <taxon>Sphingobacteriia</taxon>
        <taxon>Sphingobacteriales</taxon>
        <taxon>Sphingobacteriaceae</taxon>
        <taxon>Daejeonella</taxon>
    </lineage>
</organism>
<keyword evidence="4" id="KW-1185">Reference proteome</keyword>
<evidence type="ECO:0000256" key="1">
    <source>
        <dbReference type="ARBA" id="ARBA00001933"/>
    </source>
</evidence>
<dbReference type="AlphaFoldDB" id="A0A1G9Z0B6"/>
<dbReference type="EMBL" id="FNHH01000050">
    <property type="protein sequence ID" value="SDN14818.1"/>
    <property type="molecule type" value="Genomic_DNA"/>
</dbReference>
<accession>A0A1G9Z0B6</accession>
<dbReference type="InterPro" id="IPR015421">
    <property type="entry name" value="PyrdxlP-dep_Trfase_major"/>
</dbReference>
<name>A0A1G9Z0B6_9SPHI</name>
<keyword evidence="2" id="KW-0663">Pyridoxal phosphate</keyword>
<dbReference type="OrthoDB" id="9787096at2"/>
<dbReference type="InterPro" id="IPR015424">
    <property type="entry name" value="PyrdxlP-dep_Trfase"/>
</dbReference>
<dbReference type="Proteomes" id="UP000199226">
    <property type="component" value="Unassembled WGS sequence"/>
</dbReference>
<dbReference type="PANTHER" id="PTHR32328">
    <property type="entry name" value="L-SERYL-TRNA(SEC) SELENIUM TRANSFERASE"/>
    <property type="match status" value="1"/>
</dbReference>
<dbReference type="RefSeq" id="WP_090707248.1">
    <property type="nucleotide sequence ID" value="NZ_FNHH01000050.1"/>
</dbReference>
<proteinExistence type="predicted"/>
<keyword evidence="3" id="KW-0808">Transferase</keyword>
<protein>
    <submittedName>
        <fullName evidence="3">L-seryl-tRNA(Ser) seleniumtransferase</fullName>
    </submittedName>
</protein>
<dbReference type="GO" id="GO:0004125">
    <property type="term" value="F:L-seryl-tRNA(Sec) selenium transferase activity"/>
    <property type="evidence" value="ECO:0007669"/>
    <property type="project" value="TreeGrafter"/>
</dbReference>
<dbReference type="STRING" id="990371.SAMN05421813_1506"/>
<evidence type="ECO:0000256" key="2">
    <source>
        <dbReference type="ARBA" id="ARBA00022898"/>
    </source>
</evidence>
<evidence type="ECO:0000313" key="3">
    <source>
        <dbReference type="EMBL" id="SDN14818.1"/>
    </source>
</evidence>